<dbReference type="CDD" id="cd03317">
    <property type="entry name" value="NAAAR"/>
    <property type="match status" value="1"/>
</dbReference>
<dbReference type="SMART" id="SM00922">
    <property type="entry name" value="MR_MLE"/>
    <property type="match status" value="1"/>
</dbReference>
<dbReference type="PANTHER" id="PTHR48073:SF5">
    <property type="entry name" value="O-SUCCINYLBENZOATE SYNTHASE"/>
    <property type="match status" value="1"/>
</dbReference>
<dbReference type="SFLD" id="SFLDS00001">
    <property type="entry name" value="Enolase"/>
    <property type="match status" value="1"/>
</dbReference>
<dbReference type="AlphaFoldDB" id="A0A4D7CS83"/>
<accession>A0A4D7CS83</accession>
<dbReference type="SFLD" id="SFLDG00180">
    <property type="entry name" value="muconate_cycloisomerase"/>
    <property type="match status" value="1"/>
</dbReference>
<dbReference type="PANTHER" id="PTHR48073">
    <property type="entry name" value="O-SUCCINYLBENZOATE SYNTHASE-RELATED"/>
    <property type="match status" value="1"/>
</dbReference>
<reference evidence="7 8" key="1">
    <citation type="submission" date="2019-04" db="EMBL/GenBank/DDBJ databases">
        <title>Vagococcus sp. nov., isolated from faeces of yaks (Bos grunniens).</title>
        <authorList>
            <person name="Ge Y."/>
        </authorList>
    </citation>
    <scope>NUCLEOTIDE SEQUENCE [LARGE SCALE GENOMIC DNA]</scope>
    <source>
        <strain evidence="7 8">MN-17</strain>
    </source>
</reference>
<dbReference type="InterPro" id="IPR010197">
    <property type="entry name" value="OSBS/NAAAR"/>
</dbReference>
<dbReference type="GO" id="GO:0043748">
    <property type="term" value="F:O-succinylbenzoate synthase activity"/>
    <property type="evidence" value="ECO:0007669"/>
    <property type="project" value="UniProtKB-EC"/>
</dbReference>
<dbReference type="Gene3D" id="3.30.390.10">
    <property type="entry name" value="Enolase-like, N-terminal domain"/>
    <property type="match status" value="1"/>
</dbReference>
<sequence length="368" mass="41417">MQIKQIDWYQLALPLKAPFKTSYGELKEKAFDLIVLTDELGTQGYGELVTLATPEYTYESLASSRLIAQQFLVPLLKKTTLSHPSEVYELFSSIKGNEMAKACLETAVWDLYARRTNQNLGTLMPEALHNEVAVGVSIGIIEDMTQLVQTVANFIAEGYTRVKLKIKPGYDMIPVKTLRQHFPDLKLMVDANSAYSLSDSQHLKQLDAYQLEMIEQPFADNDFLDHATLQQELATTICLDENIKSLKDVELSHQLHSCRAINLKIPRVGGLMEAFKILDYCRKHDLLVWLGGMYESGVGRALNLQFAAQMSLTFPGDISASDRYFYEDVITQPFKISNGKILRPTAAGSGVQLNHEVITRHLIDHQCL</sequence>
<evidence type="ECO:0000256" key="3">
    <source>
        <dbReference type="ARBA" id="ARBA00022842"/>
    </source>
</evidence>
<dbReference type="UniPathway" id="UPA01057">
    <property type="reaction ID" value="UER00165"/>
</dbReference>
<dbReference type="GO" id="GO:0016854">
    <property type="term" value="F:racemase and epimerase activity"/>
    <property type="evidence" value="ECO:0007669"/>
    <property type="project" value="UniProtKB-ARBA"/>
</dbReference>
<dbReference type="GO" id="GO:0046872">
    <property type="term" value="F:metal ion binding"/>
    <property type="evidence" value="ECO:0007669"/>
    <property type="project" value="UniProtKB-KW"/>
</dbReference>
<dbReference type="InterPro" id="IPR013341">
    <property type="entry name" value="Mandelate_racemase_N_dom"/>
</dbReference>
<dbReference type="Pfam" id="PF13378">
    <property type="entry name" value="MR_MLE_C"/>
    <property type="match status" value="1"/>
</dbReference>
<dbReference type="RefSeq" id="WP_136952735.1">
    <property type="nucleotide sequence ID" value="NZ_CP039712.1"/>
</dbReference>
<dbReference type="Pfam" id="PF02746">
    <property type="entry name" value="MR_MLE_N"/>
    <property type="match status" value="1"/>
</dbReference>
<dbReference type="KEGG" id="vao:FA707_02440"/>
<dbReference type="UniPathway" id="UPA00079"/>
<dbReference type="EC" id="4.2.1.113" evidence="5 6"/>
<name>A0A4D7CS83_9ENTE</name>
<evidence type="ECO:0000256" key="2">
    <source>
        <dbReference type="ARBA" id="ARBA00022723"/>
    </source>
</evidence>
<dbReference type="SUPFAM" id="SSF51604">
    <property type="entry name" value="Enolase C-terminal domain-like"/>
    <property type="match status" value="1"/>
</dbReference>
<protein>
    <recommendedName>
        <fullName evidence="5 6">o-succinylbenzoate synthase</fullName>
        <ecNumber evidence="5 6">4.2.1.113</ecNumber>
    </recommendedName>
</protein>
<dbReference type="EMBL" id="CP039712">
    <property type="protein sequence ID" value="QCI85893.1"/>
    <property type="molecule type" value="Genomic_DNA"/>
</dbReference>
<keyword evidence="4 7" id="KW-0456">Lyase</keyword>
<dbReference type="InterPro" id="IPR029017">
    <property type="entry name" value="Enolase-like_N"/>
</dbReference>
<evidence type="ECO:0000313" key="7">
    <source>
        <dbReference type="EMBL" id="QCI85893.1"/>
    </source>
</evidence>
<dbReference type="InterPro" id="IPR013342">
    <property type="entry name" value="Mandelate_racemase_C"/>
</dbReference>
<comment type="cofactor">
    <cofactor evidence="1">
        <name>a divalent metal cation</name>
        <dbReference type="ChEBI" id="CHEBI:60240"/>
    </cofactor>
</comment>
<dbReference type="InterPro" id="IPR036849">
    <property type="entry name" value="Enolase-like_C_sf"/>
</dbReference>
<dbReference type="Proteomes" id="UP000298615">
    <property type="component" value="Chromosome"/>
</dbReference>
<keyword evidence="3" id="KW-0460">Magnesium</keyword>
<dbReference type="NCBIfam" id="TIGR01928">
    <property type="entry name" value="menC_lowGC_arch"/>
    <property type="match status" value="1"/>
</dbReference>
<organism evidence="7 8">
    <name type="scientific">Vagococcus zengguangii</name>
    <dbReference type="NCBI Taxonomy" id="2571750"/>
    <lineage>
        <taxon>Bacteria</taxon>
        <taxon>Bacillati</taxon>
        <taxon>Bacillota</taxon>
        <taxon>Bacilli</taxon>
        <taxon>Lactobacillales</taxon>
        <taxon>Enterococcaceae</taxon>
        <taxon>Vagococcus</taxon>
    </lineage>
</organism>
<evidence type="ECO:0000313" key="8">
    <source>
        <dbReference type="Proteomes" id="UP000298615"/>
    </source>
</evidence>
<dbReference type="SUPFAM" id="SSF54826">
    <property type="entry name" value="Enolase N-terminal domain-like"/>
    <property type="match status" value="1"/>
</dbReference>
<evidence type="ECO:0000256" key="1">
    <source>
        <dbReference type="ARBA" id="ARBA00001968"/>
    </source>
</evidence>
<dbReference type="InterPro" id="IPR029065">
    <property type="entry name" value="Enolase_C-like"/>
</dbReference>
<keyword evidence="8" id="KW-1185">Reference proteome</keyword>
<dbReference type="SFLD" id="SFLDF00009">
    <property type="entry name" value="o-succinylbenzoate_synthase"/>
    <property type="match status" value="1"/>
</dbReference>
<proteinExistence type="predicted"/>
<dbReference type="GO" id="GO:0009234">
    <property type="term" value="P:menaquinone biosynthetic process"/>
    <property type="evidence" value="ECO:0007669"/>
    <property type="project" value="UniProtKB-UniRule"/>
</dbReference>
<evidence type="ECO:0000256" key="5">
    <source>
        <dbReference type="ARBA" id="ARBA00029491"/>
    </source>
</evidence>
<dbReference type="OrthoDB" id="9774531at2"/>
<evidence type="ECO:0000256" key="4">
    <source>
        <dbReference type="ARBA" id="ARBA00023239"/>
    </source>
</evidence>
<gene>
    <name evidence="7" type="primary">menC</name>
    <name evidence="7" type="ORF">FA707_02440</name>
</gene>
<dbReference type="Gene3D" id="3.20.20.120">
    <property type="entry name" value="Enolase-like C-terminal domain"/>
    <property type="match status" value="1"/>
</dbReference>
<evidence type="ECO:0000256" key="6">
    <source>
        <dbReference type="NCBIfam" id="TIGR01928"/>
    </source>
</evidence>
<keyword evidence="2" id="KW-0479">Metal-binding</keyword>